<comment type="similarity">
    <text evidence="6">Belongs to the UPF0758 family.</text>
</comment>
<organism evidence="8 9">
    <name type="scientific">Candidatus Sungbacteria bacterium RIFCSPHIGHO2_02_FULL_52_23</name>
    <dbReference type="NCBI Taxonomy" id="1802274"/>
    <lineage>
        <taxon>Bacteria</taxon>
        <taxon>Candidatus Sungiibacteriota</taxon>
    </lineage>
</organism>
<evidence type="ECO:0000256" key="3">
    <source>
        <dbReference type="ARBA" id="ARBA00022801"/>
    </source>
</evidence>
<dbReference type="PANTHER" id="PTHR30471:SF3">
    <property type="entry name" value="UPF0758 PROTEIN YEES-RELATED"/>
    <property type="match status" value="1"/>
</dbReference>
<dbReference type="InterPro" id="IPR020891">
    <property type="entry name" value="UPF0758_CS"/>
</dbReference>
<dbReference type="STRING" id="1802274.A3J58_03395"/>
<evidence type="ECO:0000256" key="2">
    <source>
        <dbReference type="ARBA" id="ARBA00022723"/>
    </source>
</evidence>
<dbReference type="Pfam" id="PF04002">
    <property type="entry name" value="RadC"/>
    <property type="match status" value="1"/>
</dbReference>
<accession>A0A1G2KXA1</accession>
<evidence type="ECO:0000259" key="7">
    <source>
        <dbReference type="PROSITE" id="PS50249"/>
    </source>
</evidence>
<dbReference type="PROSITE" id="PS01302">
    <property type="entry name" value="UPF0758"/>
    <property type="match status" value="1"/>
</dbReference>
<evidence type="ECO:0000313" key="8">
    <source>
        <dbReference type="EMBL" id="OHA04037.1"/>
    </source>
</evidence>
<dbReference type="CDD" id="cd08071">
    <property type="entry name" value="MPN_DUF2466"/>
    <property type="match status" value="1"/>
</dbReference>
<evidence type="ECO:0000313" key="9">
    <source>
        <dbReference type="Proteomes" id="UP000178510"/>
    </source>
</evidence>
<dbReference type="Pfam" id="PF20582">
    <property type="entry name" value="UPF0758_N"/>
    <property type="match status" value="1"/>
</dbReference>
<dbReference type="NCBIfam" id="NF000642">
    <property type="entry name" value="PRK00024.1"/>
    <property type="match status" value="1"/>
</dbReference>
<gene>
    <name evidence="8" type="ORF">A3J58_03395</name>
</gene>
<reference evidence="8 9" key="1">
    <citation type="journal article" date="2016" name="Nat. Commun.">
        <title>Thousands of microbial genomes shed light on interconnected biogeochemical processes in an aquifer system.</title>
        <authorList>
            <person name="Anantharaman K."/>
            <person name="Brown C.T."/>
            <person name="Hug L.A."/>
            <person name="Sharon I."/>
            <person name="Castelle C.J."/>
            <person name="Probst A.J."/>
            <person name="Thomas B.C."/>
            <person name="Singh A."/>
            <person name="Wilkins M.J."/>
            <person name="Karaoz U."/>
            <person name="Brodie E.L."/>
            <person name="Williams K.H."/>
            <person name="Hubbard S.S."/>
            <person name="Banfield J.F."/>
        </authorList>
    </citation>
    <scope>NUCLEOTIDE SEQUENCE [LARGE SCALE GENOMIC DNA]</scope>
</reference>
<dbReference type="EMBL" id="MHQM01000014">
    <property type="protein sequence ID" value="OHA04037.1"/>
    <property type="molecule type" value="Genomic_DNA"/>
</dbReference>
<protein>
    <recommendedName>
        <fullName evidence="7">MPN domain-containing protein</fullName>
    </recommendedName>
</protein>
<dbReference type="PROSITE" id="PS50249">
    <property type="entry name" value="MPN"/>
    <property type="match status" value="1"/>
</dbReference>
<feature type="domain" description="MPN" evidence="7">
    <location>
        <begin position="98"/>
        <end position="219"/>
    </location>
</feature>
<dbReference type="NCBIfam" id="TIGR00608">
    <property type="entry name" value="radc"/>
    <property type="match status" value="1"/>
</dbReference>
<dbReference type="GO" id="GO:0008237">
    <property type="term" value="F:metallopeptidase activity"/>
    <property type="evidence" value="ECO:0007669"/>
    <property type="project" value="UniProtKB-KW"/>
</dbReference>
<dbReference type="InterPro" id="IPR001405">
    <property type="entry name" value="UPF0758"/>
</dbReference>
<dbReference type="Proteomes" id="UP000178510">
    <property type="component" value="Unassembled WGS sequence"/>
</dbReference>
<keyword evidence="4" id="KW-0862">Zinc</keyword>
<keyword evidence="3" id="KW-0378">Hydrolase</keyword>
<dbReference type="PANTHER" id="PTHR30471">
    <property type="entry name" value="DNA REPAIR PROTEIN RADC"/>
    <property type="match status" value="1"/>
</dbReference>
<proteinExistence type="inferred from homology"/>
<evidence type="ECO:0000256" key="6">
    <source>
        <dbReference type="RuleBase" id="RU003797"/>
    </source>
</evidence>
<dbReference type="InterPro" id="IPR025657">
    <property type="entry name" value="RadC_JAB"/>
</dbReference>
<sequence>MKIKDLPKVDRPREKLQKYGPEKLSDEELLAIILRTGRKGANAVQLARSALAVNDGKLRDASLQDIMKVSGLGTAKASEVIACMELGRRLFADKKHALLLSPEDVWRELADLRDHKKEHFVIFFLDARNQKIARETVSIGTLTMSLVHPREVFEPAIARSAAHIILAHNHPSGDPEPSHEDIRVTEQLQEAGKILGIAILDHVVVASAGFKSMKSCGLLRS</sequence>
<dbReference type="InterPro" id="IPR046778">
    <property type="entry name" value="UPF0758_N"/>
</dbReference>
<comment type="caution">
    <text evidence="8">The sequence shown here is derived from an EMBL/GenBank/DDBJ whole genome shotgun (WGS) entry which is preliminary data.</text>
</comment>
<keyword evidence="5" id="KW-0482">Metalloprotease</keyword>
<name>A0A1G2KXA1_9BACT</name>
<dbReference type="AlphaFoldDB" id="A0A1G2KXA1"/>
<dbReference type="GO" id="GO:0006508">
    <property type="term" value="P:proteolysis"/>
    <property type="evidence" value="ECO:0007669"/>
    <property type="project" value="UniProtKB-KW"/>
</dbReference>
<evidence type="ECO:0000256" key="1">
    <source>
        <dbReference type="ARBA" id="ARBA00022670"/>
    </source>
</evidence>
<dbReference type="SUPFAM" id="SSF102712">
    <property type="entry name" value="JAB1/MPN domain"/>
    <property type="match status" value="1"/>
</dbReference>
<dbReference type="Gene3D" id="3.40.140.10">
    <property type="entry name" value="Cytidine Deaminase, domain 2"/>
    <property type="match status" value="1"/>
</dbReference>
<evidence type="ECO:0000256" key="4">
    <source>
        <dbReference type="ARBA" id="ARBA00022833"/>
    </source>
</evidence>
<keyword evidence="1" id="KW-0645">Protease</keyword>
<dbReference type="GO" id="GO:0046872">
    <property type="term" value="F:metal ion binding"/>
    <property type="evidence" value="ECO:0007669"/>
    <property type="project" value="UniProtKB-KW"/>
</dbReference>
<keyword evidence="2" id="KW-0479">Metal-binding</keyword>
<dbReference type="InterPro" id="IPR037518">
    <property type="entry name" value="MPN"/>
</dbReference>
<evidence type="ECO:0000256" key="5">
    <source>
        <dbReference type="ARBA" id="ARBA00023049"/>
    </source>
</evidence>